<reference evidence="2" key="1">
    <citation type="submission" date="2021-02" db="EMBL/GenBank/DDBJ databases">
        <authorList>
            <person name="Steward A R."/>
        </authorList>
    </citation>
    <scope>NUCLEOTIDE SEQUENCE</scope>
</reference>
<evidence type="ECO:0000313" key="2">
    <source>
        <dbReference type="EMBL" id="CAF4838669.1"/>
    </source>
</evidence>
<dbReference type="Proteomes" id="UP000663880">
    <property type="component" value="Unassembled WGS sequence"/>
</dbReference>
<evidence type="ECO:0000313" key="3">
    <source>
        <dbReference type="Proteomes" id="UP000663880"/>
    </source>
</evidence>
<dbReference type="OrthoDB" id="10429071at2759"/>
<accession>A0A821RF55</accession>
<protein>
    <submittedName>
        <fullName evidence="2">Uncharacterized protein</fullName>
    </submittedName>
</protein>
<comment type="caution">
    <text evidence="2">The sequence shown here is derived from an EMBL/GenBank/DDBJ whole genome shotgun (WGS) entry which is preliminary data.</text>
</comment>
<evidence type="ECO:0000256" key="1">
    <source>
        <dbReference type="SAM" id="SignalP"/>
    </source>
</evidence>
<dbReference type="EMBL" id="CAJOBZ010000012">
    <property type="protein sequence ID" value="CAF4838669.1"/>
    <property type="molecule type" value="Genomic_DNA"/>
</dbReference>
<dbReference type="AlphaFoldDB" id="A0A821RF55"/>
<keyword evidence="3" id="KW-1185">Reference proteome</keyword>
<feature type="chain" id="PRO_5033021111" evidence="1">
    <location>
        <begin position="19"/>
        <end position="82"/>
    </location>
</feature>
<organism evidence="2 3">
    <name type="scientific">Pieris macdunnoughi</name>
    <dbReference type="NCBI Taxonomy" id="345717"/>
    <lineage>
        <taxon>Eukaryota</taxon>
        <taxon>Metazoa</taxon>
        <taxon>Ecdysozoa</taxon>
        <taxon>Arthropoda</taxon>
        <taxon>Hexapoda</taxon>
        <taxon>Insecta</taxon>
        <taxon>Pterygota</taxon>
        <taxon>Neoptera</taxon>
        <taxon>Endopterygota</taxon>
        <taxon>Lepidoptera</taxon>
        <taxon>Glossata</taxon>
        <taxon>Ditrysia</taxon>
        <taxon>Papilionoidea</taxon>
        <taxon>Pieridae</taxon>
        <taxon>Pierinae</taxon>
        <taxon>Pieris</taxon>
    </lineage>
</organism>
<sequence>MKHYVVFVLLIISVQCMSNPRITRQADDYDDGMGFNSNGRGGDDDFIANSSSCPAGMTRAPWGACIACYEYRQKFGHAGNNC</sequence>
<feature type="signal peptide" evidence="1">
    <location>
        <begin position="1"/>
        <end position="18"/>
    </location>
</feature>
<keyword evidence="1" id="KW-0732">Signal</keyword>
<gene>
    <name evidence="2" type="ORF">PMACD_LOCUS5938</name>
</gene>
<name>A0A821RF55_9NEOP</name>
<proteinExistence type="predicted"/>